<dbReference type="Proteomes" id="UP001482513">
    <property type="component" value="Unassembled WGS sequence"/>
</dbReference>
<protein>
    <submittedName>
        <fullName evidence="2">Uncharacterized protein</fullName>
    </submittedName>
</protein>
<organism evidence="2 3">
    <name type="scientific">Leptolyngbya subtilissima DQ-A4</name>
    <dbReference type="NCBI Taxonomy" id="2933933"/>
    <lineage>
        <taxon>Bacteria</taxon>
        <taxon>Bacillati</taxon>
        <taxon>Cyanobacteriota</taxon>
        <taxon>Cyanophyceae</taxon>
        <taxon>Leptolyngbyales</taxon>
        <taxon>Leptolyngbyaceae</taxon>
        <taxon>Leptolyngbya group</taxon>
        <taxon>Leptolyngbya</taxon>
    </lineage>
</organism>
<accession>A0ABV0KBL2</accession>
<evidence type="ECO:0000313" key="2">
    <source>
        <dbReference type="EMBL" id="MEP0950123.1"/>
    </source>
</evidence>
<feature type="compositionally biased region" description="Polar residues" evidence="1">
    <location>
        <begin position="1"/>
        <end position="17"/>
    </location>
</feature>
<gene>
    <name evidence="2" type="ORF">NC992_24835</name>
</gene>
<keyword evidence="3" id="KW-1185">Reference proteome</keyword>
<proteinExistence type="predicted"/>
<feature type="region of interest" description="Disordered" evidence="1">
    <location>
        <begin position="1"/>
        <end position="22"/>
    </location>
</feature>
<dbReference type="RefSeq" id="WP_190707484.1">
    <property type="nucleotide sequence ID" value="NZ_JAMPKX010000020.1"/>
</dbReference>
<dbReference type="EMBL" id="JAMPKX010000020">
    <property type="protein sequence ID" value="MEP0950123.1"/>
    <property type="molecule type" value="Genomic_DNA"/>
</dbReference>
<evidence type="ECO:0000313" key="3">
    <source>
        <dbReference type="Proteomes" id="UP001482513"/>
    </source>
</evidence>
<evidence type="ECO:0000256" key="1">
    <source>
        <dbReference type="SAM" id="MobiDB-lite"/>
    </source>
</evidence>
<reference evidence="2 3" key="1">
    <citation type="submission" date="2022-04" db="EMBL/GenBank/DDBJ databases">
        <title>Positive selection, recombination, and allopatry shape intraspecific diversity of widespread and dominant cyanobacteria.</title>
        <authorList>
            <person name="Wei J."/>
            <person name="Shu W."/>
            <person name="Hu C."/>
        </authorList>
    </citation>
    <scope>NUCLEOTIDE SEQUENCE [LARGE SCALE GENOMIC DNA]</scope>
    <source>
        <strain evidence="2 3">DQ-A4</strain>
    </source>
</reference>
<comment type="caution">
    <text evidence="2">The sequence shown here is derived from an EMBL/GenBank/DDBJ whole genome shotgun (WGS) entry which is preliminary data.</text>
</comment>
<sequence length="87" mass="9425">MVLATVQNPTRPTANRSSGRRTRTRWYRVITAHKAGGQTLINGFNLEVASGGYYGWGEQAAIAAHVAEHCPGHEVVDTWPVARPIAA</sequence>
<name>A0ABV0KBL2_9CYAN</name>